<keyword evidence="8" id="KW-0732">Signal</keyword>
<dbReference type="AlphaFoldDB" id="A0A1V9FDW6"/>
<dbReference type="GO" id="GO:0008360">
    <property type="term" value="P:regulation of cell shape"/>
    <property type="evidence" value="ECO:0007669"/>
    <property type="project" value="UniProtKB-UniRule"/>
</dbReference>
<comment type="similarity">
    <text evidence="2">Belongs to the YkuD family.</text>
</comment>
<dbReference type="Pfam" id="PF03734">
    <property type="entry name" value="YkuD"/>
    <property type="match status" value="1"/>
</dbReference>
<dbReference type="GO" id="GO:0004180">
    <property type="term" value="F:carboxypeptidase activity"/>
    <property type="evidence" value="ECO:0007669"/>
    <property type="project" value="UniProtKB-ARBA"/>
</dbReference>
<keyword evidence="3" id="KW-0808">Transferase</keyword>
<dbReference type="GO" id="GO:0016740">
    <property type="term" value="F:transferase activity"/>
    <property type="evidence" value="ECO:0007669"/>
    <property type="project" value="UniProtKB-KW"/>
</dbReference>
<evidence type="ECO:0000256" key="4">
    <source>
        <dbReference type="ARBA" id="ARBA00022960"/>
    </source>
</evidence>
<dbReference type="UniPathway" id="UPA00219"/>
<dbReference type="CDD" id="cd16913">
    <property type="entry name" value="YkuD_like"/>
    <property type="match status" value="1"/>
</dbReference>
<dbReference type="SUPFAM" id="SSF74653">
    <property type="entry name" value="TolA/TonB C-terminal domain"/>
    <property type="match status" value="1"/>
</dbReference>
<evidence type="ECO:0000256" key="1">
    <source>
        <dbReference type="ARBA" id="ARBA00004752"/>
    </source>
</evidence>
<dbReference type="OrthoDB" id="9809748at2"/>
<dbReference type="RefSeq" id="WP_107685880.1">
    <property type="nucleotide sequence ID" value="NZ_LWBP01000199.1"/>
</dbReference>
<dbReference type="PANTHER" id="PTHR36699">
    <property type="entry name" value="LD-TRANSPEPTIDASE"/>
    <property type="match status" value="1"/>
</dbReference>
<keyword evidence="6 7" id="KW-0961">Cell wall biogenesis/degradation</keyword>
<evidence type="ECO:0000256" key="8">
    <source>
        <dbReference type="SAM" id="SignalP"/>
    </source>
</evidence>
<feature type="chain" id="PRO_5012461236" description="L,D-TPase catalytic domain-containing protein" evidence="8">
    <location>
        <begin position="21"/>
        <end position="395"/>
    </location>
</feature>
<evidence type="ECO:0000256" key="7">
    <source>
        <dbReference type="PROSITE-ProRule" id="PRU01373"/>
    </source>
</evidence>
<dbReference type="EMBL" id="LWBP01000199">
    <property type="protein sequence ID" value="OQP56477.1"/>
    <property type="molecule type" value="Genomic_DNA"/>
</dbReference>
<dbReference type="GO" id="GO:0071555">
    <property type="term" value="P:cell wall organization"/>
    <property type="evidence" value="ECO:0007669"/>
    <property type="project" value="UniProtKB-UniRule"/>
</dbReference>
<dbReference type="SUPFAM" id="SSF141523">
    <property type="entry name" value="L,D-transpeptidase catalytic domain-like"/>
    <property type="match status" value="1"/>
</dbReference>
<evidence type="ECO:0000256" key="3">
    <source>
        <dbReference type="ARBA" id="ARBA00022679"/>
    </source>
</evidence>
<dbReference type="GO" id="GO:0009252">
    <property type="term" value="P:peptidoglycan biosynthetic process"/>
    <property type="evidence" value="ECO:0007669"/>
    <property type="project" value="UniProtKB-UniPathway"/>
</dbReference>
<comment type="pathway">
    <text evidence="1 7">Cell wall biogenesis; peptidoglycan biosynthesis.</text>
</comment>
<dbReference type="STRING" id="550983.A4R26_04780"/>
<sequence>MRYSYILLLGALCLIKTATAQTAASGFNFIDYQRSFPRMNEALKRKEDTLMKQFREKRLEWPAKYIYIRSFKYDSQIEVWVKQEMNEKFSLFKTYRVCALAGSLGPKRMQGDYQVPEGFYYINEFNPKSQYHLSLGLNYPNASDRILSDSLMPGGDIYIHGSCVTTGCIPVNNEQIEELYILAAHARNAGQDFIPVHIFPIRFQNPRSSEFLRKYVKDFPEYKMLSEELRHAYAYFEKTKKLPIIMVTKKGDYLVEGILPKEKEHVVVKKERRPLKTYNPAEISAVVERLPVFPGGNDKFQAFIDKLSTEMAPYLLEDQSKTFAMVEFVINKEGKVIYANVIKGGNDDLNDRLIEAFENMPQWTPAIKHEQTVSVKLKQTIFIEKPEKEVIGSVQ</sequence>
<keyword evidence="5 7" id="KW-0573">Peptidoglycan synthesis</keyword>
<protein>
    <recommendedName>
        <fullName evidence="9">L,D-TPase catalytic domain-containing protein</fullName>
    </recommendedName>
</protein>
<feature type="active site" description="Proton donor/acceptor" evidence="7">
    <location>
        <position position="160"/>
    </location>
</feature>
<reference evidence="11" key="1">
    <citation type="submission" date="2016-04" db="EMBL/GenBank/DDBJ databases">
        <authorList>
            <person name="Chen L."/>
            <person name="Zhuang W."/>
            <person name="Wang G."/>
        </authorList>
    </citation>
    <scope>NUCLEOTIDE SEQUENCE [LARGE SCALE GENOMIC DNA]</scope>
    <source>
        <strain evidence="11">208</strain>
    </source>
</reference>
<keyword evidence="11" id="KW-1185">Reference proteome</keyword>
<evidence type="ECO:0000256" key="5">
    <source>
        <dbReference type="ARBA" id="ARBA00022984"/>
    </source>
</evidence>
<feature type="domain" description="L,D-TPase catalytic" evidence="9">
    <location>
        <begin position="66"/>
        <end position="199"/>
    </location>
</feature>
<dbReference type="InterPro" id="IPR038063">
    <property type="entry name" value="Transpep_catalytic_dom"/>
</dbReference>
<name>A0A1V9FDW6_9BACT</name>
<dbReference type="PROSITE" id="PS52029">
    <property type="entry name" value="LD_TPASE"/>
    <property type="match status" value="1"/>
</dbReference>
<keyword evidence="4 7" id="KW-0133">Cell shape</keyword>
<organism evidence="10 11">
    <name type="scientific">Niastella populi</name>
    <dbReference type="NCBI Taxonomy" id="550983"/>
    <lineage>
        <taxon>Bacteria</taxon>
        <taxon>Pseudomonadati</taxon>
        <taxon>Bacteroidota</taxon>
        <taxon>Chitinophagia</taxon>
        <taxon>Chitinophagales</taxon>
        <taxon>Chitinophagaceae</taxon>
        <taxon>Niastella</taxon>
    </lineage>
</organism>
<dbReference type="InterPro" id="IPR005490">
    <property type="entry name" value="LD_TPept_cat_dom"/>
</dbReference>
<accession>A0A1V9FDW6</accession>
<dbReference type="Gene3D" id="3.30.1150.10">
    <property type="match status" value="1"/>
</dbReference>
<evidence type="ECO:0000313" key="11">
    <source>
        <dbReference type="Proteomes" id="UP000192276"/>
    </source>
</evidence>
<proteinExistence type="inferred from homology"/>
<dbReference type="PANTHER" id="PTHR36699:SF1">
    <property type="entry name" value="L,D-TRANSPEPTIDASE YAFK-RELATED"/>
    <property type="match status" value="1"/>
</dbReference>
<evidence type="ECO:0000256" key="6">
    <source>
        <dbReference type="ARBA" id="ARBA00023316"/>
    </source>
</evidence>
<evidence type="ECO:0000259" key="9">
    <source>
        <dbReference type="PROSITE" id="PS52029"/>
    </source>
</evidence>
<gene>
    <name evidence="10" type="ORF">A4R26_04780</name>
</gene>
<feature type="active site" description="Nucleophile" evidence="7">
    <location>
        <position position="168"/>
    </location>
</feature>
<evidence type="ECO:0000256" key="2">
    <source>
        <dbReference type="ARBA" id="ARBA00005992"/>
    </source>
</evidence>
<evidence type="ECO:0000313" key="10">
    <source>
        <dbReference type="EMBL" id="OQP56477.1"/>
    </source>
</evidence>
<dbReference type="Proteomes" id="UP000192276">
    <property type="component" value="Unassembled WGS sequence"/>
</dbReference>
<comment type="caution">
    <text evidence="10">The sequence shown here is derived from an EMBL/GenBank/DDBJ whole genome shotgun (WGS) entry which is preliminary data.</text>
</comment>
<feature type="signal peptide" evidence="8">
    <location>
        <begin position="1"/>
        <end position="20"/>
    </location>
</feature>